<evidence type="ECO:0000313" key="1">
    <source>
        <dbReference type="EMBL" id="EEG88324.1"/>
    </source>
</evidence>
<comment type="caution">
    <text evidence="1">The sequence shown here is derived from an EMBL/GenBank/DDBJ whole genome shotgun (WGS) entry which is preliminary data.</text>
</comment>
<dbReference type="Proteomes" id="UP000003793">
    <property type="component" value="Unassembled WGS sequence"/>
</dbReference>
<dbReference type="AlphaFoldDB" id="C0BEP7"/>
<organism evidence="1 2">
    <name type="scientific">Coprococcus comes ATCC 27758</name>
    <dbReference type="NCBI Taxonomy" id="470146"/>
    <lineage>
        <taxon>Bacteria</taxon>
        <taxon>Bacillati</taxon>
        <taxon>Bacillota</taxon>
        <taxon>Clostridia</taxon>
        <taxon>Lachnospirales</taxon>
        <taxon>Lachnospiraceae</taxon>
        <taxon>Coprococcus</taxon>
    </lineage>
</organism>
<accession>C0BEP7</accession>
<dbReference type="EMBL" id="ABVR01000045">
    <property type="protein sequence ID" value="EEG88324.1"/>
    <property type="molecule type" value="Genomic_DNA"/>
</dbReference>
<reference evidence="1 2" key="2">
    <citation type="submission" date="2009-03" db="EMBL/GenBank/DDBJ databases">
        <title>Draft genome sequence of Coprococcus comes (ATCC 27758).</title>
        <authorList>
            <person name="Sudarsanam P."/>
            <person name="Ley R."/>
            <person name="Guruge J."/>
            <person name="Turnbaugh P.J."/>
            <person name="Mahowald M."/>
            <person name="Liep D."/>
            <person name="Gordon J."/>
        </authorList>
    </citation>
    <scope>NUCLEOTIDE SEQUENCE [LARGE SCALE GENOMIC DNA]</scope>
    <source>
        <strain evidence="1 2">ATCC 27758</strain>
    </source>
</reference>
<sequence>MIGTLESYEKLKTYFGNEKVVPLYIEVEDGERLTRALAREKTQKEPKYAEMCRRFLADSKDFSEENLAHAGITERYENTDLEDVLEKICKKILEQ</sequence>
<reference evidence="1 2" key="1">
    <citation type="submission" date="2009-02" db="EMBL/GenBank/DDBJ databases">
        <authorList>
            <person name="Fulton L."/>
            <person name="Clifton S."/>
            <person name="Fulton B."/>
            <person name="Xu J."/>
            <person name="Minx P."/>
            <person name="Pepin K.H."/>
            <person name="Johnson M."/>
            <person name="Bhonagiri V."/>
            <person name="Nash W.E."/>
            <person name="Mardis E.R."/>
            <person name="Wilson R.K."/>
        </authorList>
    </citation>
    <scope>NUCLEOTIDE SEQUENCE [LARGE SCALE GENOMIC DNA]</scope>
    <source>
        <strain evidence="1 2">ATCC 27758</strain>
    </source>
</reference>
<gene>
    <name evidence="1" type="ORF">COPCOM_03659</name>
</gene>
<dbReference type="HOGENOM" id="CLU_2368015_0_0_9"/>
<proteinExistence type="predicted"/>
<protein>
    <submittedName>
        <fullName evidence="1">Uncharacterized protein</fullName>
    </submittedName>
</protein>
<name>C0BEP7_9FIRM</name>
<evidence type="ECO:0000313" key="2">
    <source>
        <dbReference type="Proteomes" id="UP000003793"/>
    </source>
</evidence>